<name>A0A2P6FDP4_9MOLU</name>
<dbReference type="STRING" id="2138.SMSRO_v1c13410"/>
<comment type="caution">
    <text evidence="1">The sequence shown here is derived from an EMBL/GenBank/DDBJ whole genome shotgun (WGS) entry which is preliminary data.</text>
</comment>
<dbReference type="Proteomes" id="UP000031565">
    <property type="component" value="Unassembled WGS sequence"/>
</dbReference>
<protein>
    <submittedName>
        <fullName evidence="1">Uncharacterized protein</fullName>
    </submittedName>
</protein>
<sequence length="61" mass="6965">MIYNNFSIRKQTGQLISQNIINSNDLILISIGGNDLRNIISLVNNHNERVKALNKIIKDMK</sequence>
<dbReference type="RefSeq" id="WP_040093655.1">
    <property type="nucleotide sequence ID" value="NZ_PETF01000001.1"/>
</dbReference>
<proteinExistence type="predicted"/>
<gene>
    <name evidence="1" type="ORF">SMSRO_SF014170</name>
</gene>
<reference evidence="1 2" key="1">
    <citation type="journal article" date="2015" name="MBio">
        <title>Genome sequence of the Drosophila melanogaster male-killing Spiroplasma strain MSRO endosymbiont.</title>
        <authorList>
            <person name="Paredes J.C."/>
            <person name="Herren J.K."/>
            <person name="Schupfer F."/>
            <person name="Marin R."/>
            <person name="Claverol S."/>
            <person name="Kuo C.H."/>
            <person name="Lemaitre B."/>
            <person name="Beven L."/>
        </authorList>
    </citation>
    <scope>NUCLEOTIDE SEQUENCE [LARGE SCALE GENOMIC DNA]</scope>
    <source>
        <strain evidence="1 2">MSRO</strain>
    </source>
</reference>
<dbReference type="AlphaFoldDB" id="A0A2P6FDP4"/>
<accession>A0A2P6FDP4</accession>
<keyword evidence="2" id="KW-1185">Reference proteome</keyword>
<dbReference type="EMBL" id="JTLV02000001">
    <property type="protein sequence ID" value="PQM31578.1"/>
    <property type="molecule type" value="Genomic_DNA"/>
</dbReference>
<evidence type="ECO:0000313" key="2">
    <source>
        <dbReference type="Proteomes" id="UP000031565"/>
    </source>
</evidence>
<evidence type="ECO:0000313" key="1">
    <source>
        <dbReference type="EMBL" id="PQM31578.1"/>
    </source>
</evidence>
<organism evidence="1 2">
    <name type="scientific">Spiroplasma poulsonii</name>
    <dbReference type="NCBI Taxonomy" id="2138"/>
    <lineage>
        <taxon>Bacteria</taxon>
        <taxon>Bacillati</taxon>
        <taxon>Mycoplasmatota</taxon>
        <taxon>Mollicutes</taxon>
        <taxon>Entomoplasmatales</taxon>
        <taxon>Spiroplasmataceae</taxon>
        <taxon>Spiroplasma</taxon>
    </lineage>
</organism>